<dbReference type="InterPro" id="IPR036259">
    <property type="entry name" value="MFS_trans_sf"/>
</dbReference>
<sequence length="480" mass="53123">MDADHIEKASIHSFDYDEVIDPVIEARLVRKMDIRFLPIVTLIYLFAFIDRSNAGNARVLGMEKDLKLTGDRFNIGLSAFYVTYVVFEVPANLLCKKFGPKLWLPFLAISFGLVTTCMSVLQNYHGFVAARVILGVFEAGIMPGITYTLSCYYRRHELVKRVGAYASVASLSGAFGGLLASGLTQIPPWGMIHTWRNIFFFEGLISILLGVIAYTLLPTSPETASFLTEEERRLAVKRISIDTKSRSVEKLEMRYVKRAFFSINTVLMSCASFCTLLTMNSMALFVPSLLSGMGYSGIHSQLLSVPPYAWAACFCVTVTYLSDRTKTRGLWLIGAMPFTALGFILLLTVNQVGVRYFAIFLCLTGAFTASPTLLAWSVENSAGHTTRAIVAGTTVGFGNIGGILATWTYVVDDGPKYVRGHAINLSFACLAVLILGASTLYLRWENRQRSLGRRDYRLSGLTTLAASQLGHKHPEFRFTP</sequence>
<reference evidence="8 9" key="1">
    <citation type="journal article" date="2018" name="IMA Fungus">
        <title>IMA Genome-F 9: Draft genome sequence of Annulohypoxylon stygium, Aspergillus mulundensis, Berkeleyomyces basicola (syn. Thielaviopsis basicola), Ceratocystis smalleyi, two Cercospora beticola strains, Coleophoma cylindrospora, Fusarium fracticaudum, Phialophora cf. hyalina, and Morchella septimelata.</title>
        <authorList>
            <person name="Wingfield B.D."/>
            <person name="Bills G.F."/>
            <person name="Dong Y."/>
            <person name="Huang W."/>
            <person name="Nel W.J."/>
            <person name="Swalarsk-Parry B.S."/>
            <person name="Vaghefi N."/>
            <person name="Wilken P.M."/>
            <person name="An Z."/>
            <person name="de Beer Z.W."/>
            <person name="De Vos L."/>
            <person name="Chen L."/>
            <person name="Duong T.A."/>
            <person name="Gao Y."/>
            <person name="Hammerbacher A."/>
            <person name="Kikkert J.R."/>
            <person name="Li Y."/>
            <person name="Li H."/>
            <person name="Li K."/>
            <person name="Li Q."/>
            <person name="Liu X."/>
            <person name="Ma X."/>
            <person name="Naidoo K."/>
            <person name="Pethybridge S.J."/>
            <person name="Sun J."/>
            <person name="Steenkamp E.T."/>
            <person name="van der Nest M.A."/>
            <person name="van Wyk S."/>
            <person name="Wingfield M.J."/>
            <person name="Xiong C."/>
            <person name="Yue Q."/>
            <person name="Zhang X."/>
        </authorList>
    </citation>
    <scope>NUCLEOTIDE SEQUENCE [LARGE SCALE GENOMIC DNA]</scope>
    <source>
        <strain evidence="8 9">BP 5553</strain>
    </source>
</reference>
<dbReference type="Pfam" id="PF07690">
    <property type="entry name" value="MFS_1"/>
    <property type="match status" value="1"/>
</dbReference>
<feature type="transmembrane region" description="Helical" evidence="6">
    <location>
        <begin position="198"/>
        <end position="217"/>
    </location>
</feature>
<evidence type="ECO:0000256" key="3">
    <source>
        <dbReference type="ARBA" id="ARBA00022692"/>
    </source>
</evidence>
<dbReference type="OrthoDB" id="2985014at2759"/>
<gene>
    <name evidence="8" type="ORF">BP5553_05790</name>
</gene>
<comment type="caution">
    <text evidence="8">The sequence shown here is derived from an EMBL/GenBank/DDBJ whole genome shotgun (WGS) entry which is preliminary data.</text>
</comment>
<feature type="transmembrane region" description="Helical" evidence="6">
    <location>
        <begin position="422"/>
        <end position="444"/>
    </location>
</feature>
<feature type="transmembrane region" description="Helical" evidence="6">
    <location>
        <begin position="102"/>
        <end position="121"/>
    </location>
</feature>
<dbReference type="EMBL" id="NPIC01000004">
    <property type="protein sequence ID" value="RDL36438.1"/>
    <property type="molecule type" value="Genomic_DNA"/>
</dbReference>
<evidence type="ECO:0000256" key="2">
    <source>
        <dbReference type="ARBA" id="ARBA00022448"/>
    </source>
</evidence>
<feature type="transmembrane region" description="Helical" evidence="6">
    <location>
        <begin position="329"/>
        <end position="349"/>
    </location>
</feature>
<feature type="transmembrane region" description="Helical" evidence="6">
    <location>
        <begin position="259"/>
        <end position="285"/>
    </location>
</feature>
<feature type="transmembrane region" description="Helical" evidence="6">
    <location>
        <begin position="355"/>
        <end position="376"/>
    </location>
</feature>
<evidence type="ECO:0000256" key="1">
    <source>
        <dbReference type="ARBA" id="ARBA00004141"/>
    </source>
</evidence>
<keyword evidence="3 6" id="KW-0812">Transmembrane</keyword>
<accession>A0A370TLN5</accession>
<feature type="transmembrane region" description="Helical" evidence="6">
    <location>
        <begin position="127"/>
        <end position="150"/>
    </location>
</feature>
<evidence type="ECO:0000256" key="4">
    <source>
        <dbReference type="ARBA" id="ARBA00022989"/>
    </source>
</evidence>
<feature type="transmembrane region" description="Helical" evidence="6">
    <location>
        <begin position="162"/>
        <end position="186"/>
    </location>
</feature>
<keyword evidence="5 6" id="KW-0472">Membrane</keyword>
<feature type="domain" description="Major facilitator superfamily (MFS) profile" evidence="7">
    <location>
        <begin position="36"/>
        <end position="449"/>
    </location>
</feature>
<dbReference type="Gene3D" id="1.20.1250.20">
    <property type="entry name" value="MFS general substrate transporter like domains"/>
    <property type="match status" value="2"/>
</dbReference>
<dbReference type="FunFam" id="1.20.1250.20:FF:000034">
    <property type="entry name" value="MFS general substrate transporter"/>
    <property type="match status" value="1"/>
</dbReference>
<dbReference type="Proteomes" id="UP000254866">
    <property type="component" value="Unassembled WGS sequence"/>
</dbReference>
<feature type="transmembrane region" description="Helical" evidence="6">
    <location>
        <begin position="73"/>
        <end position="95"/>
    </location>
</feature>
<dbReference type="RefSeq" id="XP_031869094.1">
    <property type="nucleotide sequence ID" value="XM_032014413.1"/>
</dbReference>
<dbReference type="SUPFAM" id="SSF103473">
    <property type="entry name" value="MFS general substrate transporter"/>
    <property type="match status" value="1"/>
</dbReference>
<evidence type="ECO:0000256" key="5">
    <source>
        <dbReference type="ARBA" id="ARBA00023136"/>
    </source>
</evidence>
<keyword evidence="4 6" id="KW-1133">Transmembrane helix</keyword>
<protein>
    <recommendedName>
        <fullName evidence="7">Major facilitator superfamily (MFS) profile domain-containing protein</fullName>
    </recommendedName>
</protein>
<comment type="subcellular location">
    <subcellularLocation>
        <location evidence="1">Membrane</location>
        <topology evidence="1">Multi-pass membrane protein</topology>
    </subcellularLocation>
</comment>
<evidence type="ECO:0000256" key="6">
    <source>
        <dbReference type="SAM" id="Phobius"/>
    </source>
</evidence>
<dbReference type="AlphaFoldDB" id="A0A370TLN5"/>
<name>A0A370TLN5_9HELO</name>
<evidence type="ECO:0000313" key="8">
    <source>
        <dbReference type="EMBL" id="RDL36438.1"/>
    </source>
</evidence>
<feature type="transmembrane region" description="Helical" evidence="6">
    <location>
        <begin position="388"/>
        <end position="410"/>
    </location>
</feature>
<evidence type="ECO:0000313" key="9">
    <source>
        <dbReference type="Proteomes" id="UP000254866"/>
    </source>
</evidence>
<dbReference type="InterPro" id="IPR011701">
    <property type="entry name" value="MFS"/>
</dbReference>
<feature type="transmembrane region" description="Helical" evidence="6">
    <location>
        <begin position="36"/>
        <end position="53"/>
    </location>
</feature>
<dbReference type="PANTHER" id="PTHR43791">
    <property type="entry name" value="PERMEASE-RELATED"/>
    <property type="match status" value="1"/>
</dbReference>
<dbReference type="PANTHER" id="PTHR43791:SF53">
    <property type="entry name" value="MAJOR FACILITATOR SUPERFAMILY (MFS) PROFILE DOMAIN-CONTAINING PROTEIN"/>
    <property type="match status" value="1"/>
</dbReference>
<dbReference type="GO" id="GO:0022857">
    <property type="term" value="F:transmembrane transporter activity"/>
    <property type="evidence" value="ECO:0007669"/>
    <property type="project" value="InterPro"/>
</dbReference>
<proteinExistence type="predicted"/>
<keyword evidence="2" id="KW-0813">Transport</keyword>
<dbReference type="GO" id="GO:0016020">
    <property type="term" value="C:membrane"/>
    <property type="evidence" value="ECO:0007669"/>
    <property type="project" value="UniProtKB-SubCell"/>
</dbReference>
<dbReference type="InterPro" id="IPR020846">
    <property type="entry name" value="MFS_dom"/>
</dbReference>
<dbReference type="PROSITE" id="PS50850">
    <property type="entry name" value="MFS"/>
    <property type="match status" value="1"/>
</dbReference>
<keyword evidence="9" id="KW-1185">Reference proteome</keyword>
<feature type="transmembrane region" description="Helical" evidence="6">
    <location>
        <begin position="305"/>
        <end position="322"/>
    </location>
</feature>
<dbReference type="GeneID" id="43598639"/>
<dbReference type="FunFam" id="1.20.1250.20:FF:000013">
    <property type="entry name" value="MFS general substrate transporter"/>
    <property type="match status" value="1"/>
</dbReference>
<organism evidence="8 9">
    <name type="scientific">Venustampulla echinocandica</name>
    <dbReference type="NCBI Taxonomy" id="2656787"/>
    <lineage>
        <taxon>Eukaryota</taxon>
        <taxon>Fungi</taxon>
        <taxon>Dikarya</taxon>
        <taxon>Ascomycota</taxon>
        <taxon>Pezizomycotina</taxon>
        <taxon>Leotiomycetes</taxon>
        <taxon>Helotiales</taxon>
        <taxon>Pleuroascaceae</taxon>
        <taxon>Venustampulla</taxon>
    </lineage>
</organism>
<evidence type="ECO:0000259" key="7">
    <source>
        <dbReference type="PROSITE" id="PS50850"/>
    </source>
</evidence>